<keyword evidence="9" id="KW-0460">Magnesium</keyword>
<keyword evidence="6" id="KW-0493">Microtubule</keyword>
<dbReference type="PRINTS" id="PR01161">
    <property type="entry name" value="TUBULIN"/>
</dbReference>
<dbReference type="GO" id="GO:0005200">
    <property type="term" value="F:structural constituent of cytoskeleton"/>
    <property type="evidence" value="ECO:0007669"/>
    <property type="project" value="InterPro"/>
</dbReference>
<evidence type="ECO:0000313" key="15">
    <source>
        <dbReference type="EMBL" id="CAF1383164.1"/>
    </source>
</evidence>
<dbReference type="Proteomes" id="UP000677228">
    <property type="component" value="Unassembled WGS sequence"/>
</dbReference>
<evidence type="ECO:0000313" key="17">
    <source>
        <dbReference type="Proteomes" id="UP000677228"/>
    </source>
</evidence>
<keyword evidence="5" id="KW-0963">Cytoplasm</keyword>
<evidence type="ECO:0000256" key="1">
    <source>
        <dbReference type="ARBA" id="ARBA00001946"/>
    </source>
</evidence>
<dbReference type="InterPro" id="IPR003008">
    <property type="entry name" value="Tubulin_FtsZ_GTPase"/>
</dbReference>
<dbReference type="EMBL" id="CAJOBA010046599">
    <property type="protein sequence ID" value="CAF4191410.1"/>
    <property type="molecule type" value="Genomic_DNA"/>
</dbReference>
<proteinExistence type="inferred from homology"/>
<dbReference type="GO" id="GO:0046872">
    <property type="term" value="F:metal ion binding"/>
    <property type="evidence" value="ECO:0007669"/>
    <property type="project" value="UniProtKB-KW"/>
</dbReference>
<gene>
    <name evidence="15" type="ORF">OVA965_LOCUS32205</name>
    <name evidence="16" type="ORF">TMI583_LOCUS33059</name>
</gene>
<dbReference type="Gene3D" id="1.10.287.600">
    <property type="entry name" value="Helix hairpin bin"/>
    <property type="match status" value="1"/>
</dbReference>
<evidence type="ECO:0000313" key="16">
    <source>
        <dbReference type="EMBL" id="CAF4191410.1"/>
    </source>
</evidence>
<reference evidence="15" key="1">
    <citation type="submission" date="2021-02" db="EMBL/GenBank/DDBJ databases">
        <authorList>
            <person name="Nowell W R."/>
        </authorList>
    </citation>
    <scope>NUCLEOTIDE SEQUENCE</scope>
</reference>
<dbReference type="Gene3D" id="3.30.1330.20">
    <property type="entry name" value="Tubulin/FtsZ, C-terminal domain"/>
    <property type="match status" value="1"/>
</dbReference>
<dbReference type="PANTHER" id="PTHR11588">
    <property type="entry name" value="TUBULIN"/>
    <property type="match status" value="1"/>
</dbReference>
<evidence type="ECO:0000256" key="6">
    <source>
        <dbReference type="ARBA" id="ARBA00022701"/>
    </source>
</evidence>
<dbReference type="AlphaFoldDB" id="A0A8S2F516"/>
<evidence type="ECO:0000256" key="3">
    <source>
        <dbReference type="ARBA" id="ARBA00009636"/>
    </source>
</evidence>
<organism evidence="15 17">
    <name type="scientific">Didymodactylos carnosus</name>
    <dbReference type="NCBI Taxonomy" id="1234261"/>
    <lineage>
        <taxon>Eukaryota</taxon>
        <taxon>Metazoa</taxon>
        <taxon>Spiralia</taxon>
        <taxon>Gnathifera</taxon>
        <taxon>Rotifera</taxon>
        <taxon>Eurotatoria</taxon>
        <taxon>Bdelloidea</taxon>
        <taxon>Philodinida</taxon>
        <taxon>Philodinidae</taxon>
        <taxon>Didymodactylos</taxon>
    </lineage>
</organism>
<keyword evidence="11" id="KW-0206">Cytoskeleton</keyword>
<evidence type="ECO:0000256" key="12">
    <source>
        <dbReference type="ARBA" id="ARBA00034296"/>
    </source>
</evidence>
<keyword evidence="10" id="KW-0342">GTP-binding</keyword>
<dbReference type="Gene3D" id="3.40.50.1440">
    <property type="entry name" value="Tubulin/FtsZ, GTPase domain"/>
    <property type="match status" value="1"/>
</dbReference>
<comment type="subunit">
    <text evidence="4">Dimer of alpha and beta chains. A typical microtubule is a hollow water-filled tube with an outer diameter of 25 nm and an inner diameter of 15 nM. Alpha-beta heterodimers associate head-to-tail to form protofilaments running lengthwise along the microtubule wall with the beta-tubulin subunit facing the microtubule plus end conferring a structural polarity. Microtubules usually have 13 protofilaments but different protofilament numbers can be found in some organisms and specialized cells.</text>
</comment>
<dbReference type="InterPro" id="IPR023123">
    <property type="entry name" value="Tubulin_C"/>
</dbReference>
<dbReference type="InterPro" id="IPR000217">
    <property type="entry name" value="Tubulin"/>
</dbReference>
<dbReference type="PRINTS" id="PR01163">
    <property type="entry name" value="BETATUBULIN"/>
</dbReference>
<keyword evidence="8" id="KW-0547">Nucleotide-binding</keyword>
<dbReference type="GO" id="GO:0007017">
    <property type="term" value="P:microtubule-based process"/>
    <property type="evidence" value="ECO:0007669"/>
    <property type="project" value="InterPro"/>
</dbReference>
<name>A0A8S2F516_9BILA</name>
<feature type="domain" description="Tubulin/FtsZ 2-layer sandwich" evidence="14">
    <location>
        <begin position="138"/>
        <end position="275"/>
    </location>
</feature>
<evidence type="ECO:0000256" key="4">
    <source>
        <dbReference type="ARBA" id="ARBA00011747"/>
    </source>
</evidence>
<dbReference type="EMBL" id="CAJNOK010024908">
    <property type="protein sequence ID" value="CAF1383164.1"/>
    <property type="molecule type" value="Genomic_DNA"/>
</dbReference>
<dbReference type="FunFam" id="3.30.1330.20:FF:000009">
    <property type="entry name" value="Tubulin beta chain"/>
    <property type="match status" value="1"/>
</dbReference>
<dbReference type="GO" id="GO:0003924">
    <property type="term" value="F:GTPase activity"/>
    <property type="evidence" value="ECO:0007669"/>
    <property type="project" value="InterPro"/>
</dbReference>
<comment type="similarity">
    <text evidence="3">Belongs to the tubulin family.</text>
</comment>
<dbReference type="Pfam" id="PF00091">
    <property type="entry name" value="Tubulin"/>
    <property type="match status" value="1"/>
</dbReference>
<comment type="cofactor">
    <cofactor evidence="1">
        <name>Mg(2+)</name>
        <dbReference type="ChEBI" id="CHEBI:18420"/>
    </cofactor>
</comment>
<evidence type="ECO:0000256" key="10">
    <source>
        <dbReference type="ARBA" id="ARBA00023134"/>
    </source>
</evidence>
<feature type="non-terminal residue" evidence="15">
    <location>
        <position position="1"/>
    </location>
</feature>
<comment type="function">
    <text evidence="12">Tubulin is the major constituent of microtubules, a cylinder consisting of laterally associated linear protofilaments composed of alpha- and beta-tubulin heterodimers. Microtubules grow by the addition of GTP-tubulin dimers to the microtubule end, where a stabilizing cap forms. Below the cap, tubulin dimers are in GDP-bound state, owing to GTPase activity of alpha-tubulin.</text>
</comment>
<dbReference type="InterPro" id="IPR008280">
    <property type="entry name" value="Tub_FtsZ_C"/>
</dbReference>
<sequence>WKICSTYDLDPNMSDMIQNAPFGQLFQHDKIVVGTGGGMGTLLISKLREEYSDRMIMIFSVVPSPKFIYNVVEPYNATFSVLQLVENTDETFLFDNEALYDICFRALNITTPIYADLNHLVSTTMNGVTTCLRFPGQLNTGLRKLAINMVPFPHLHFFMPGFAPVISRESRQYRALTVSELTQGMFDENNMMAACDPRHGLYLAATAIFRGPMSTKEVDEQMLDVKNRKSSYFVEWIPDNVKTAVFNTEHTGFQMSATLIGNSTAIQELFKSILEQFKPMFRRRAFLHWYTGAGMGEMEFTQCESDMSSLISEYQQHEDATEE</sequence>
<evidence type="ECO:0000256" key="2">
    <source>
        <dbReference type="ARBA" id="ARBA00004245"/>
    </source>
</evidence>
<dbReference type="Proteomes" id="UP000682733">
    <property type="component" value="Unassembled WGS sequence"/>
</dbReference>
<evidence type="ECO:0000256" key="11">
    <source>
        <dbReference type="ARBA" id="ARBA00023212"/>
    </source>
</evidence>
<evidence type="ECO:0000256" key="7">
    <source>
        <dbReference type="ARBA" id="ARBA00022723"/>
    </source>
</evidence>
<dbReference type="SUPFAM" id="SSF52490">
    <property type="entry name" value="Tubulin nucleotide-binding domain-like"/>
    <property type="match status" value="1"/>
</dbReference>
<dbReference type="InterPro" id="IPR018316">
    <property type="entry name" value="Tubulin/FtsZ_2-layer-sand-dom"/>
</dbReference>
<accession>A0A8S2F516</accession>
<dbReference type="GO" id="GO:0005874">
    <property type="term" value="C:microtubule"/>
    <property type="evidence" value="ECO:0007669"/>
    <property type="project" value="UniProtKB-KW"/>
</dbReference>
<comment type="subcellular location">
    <subcellularLocation>
        <location evidence="2">Cytoplasm</location>
        <location evidence="2">Cytoskeleton</location>
    </subcellularLocation>
</comment>
<dbReference type="CDD" id="cd02187">
    <property type="entry name" value="beta_tubulin"/>
    <property type="match status" value="1"/>
</dbReference>
<keyword evidence="7" id="KW-0479">Metal-binding</keyword>
<dbReference type="Pfam" id="PF03953">
    <property type="entry name" value="Tubulin_C"/>
    <property type="match status" value="1"/>
</dbReference>
<evidence type="ECO:0000256" key="9">
    <source>
        <dbReference type="ARBA" id="ARBA00022842"/>
    </source>
</evidence>
<dbReference type="SUPFAM" id="SSF55307">
    <property type="entry name" value="Tubulin C-terminal domain-like"/>
    <property type="match status" value="1"/>
</dbReference>
<evidence type="ECO:0000259" key="14">
    <source>
        <dbReference type="SMART" id="SM00865"/>
    </source>
</evidence>
<evidence type="ECO:0000256" key="5">
    <source>
        <dbReference type="ARBA" id="ARBA00022490"/>
    </source>
</evidence>
<feature type="domain" description="Tubulin/FtsZ GTPase" evidence="13">
    <location>
        <begin position="2"/>
        <end position="136"/>
    </location>
</feature>
<dbReference type="InterPro" id="IPR037103">
    <property type="entry name" value="Tubulin/FtsZ-like_C"/>
</dbReference>
<dbReference type="GO" id="GO:0005525">
    <property type="term" value="F:GTP binding"/>
    <property type="evidence" value="ECO:0007669"/>
    <property type="project" value="UniProtKB-KW"/>
</dbReference>
<evidence type="ECO:0000256" key="8">
    <source>
        <dbReference type="ARBA" id="ARBA00022741"/>
    </source>
</evidence>
<protein>
    <recommendedName>
        <fullName evidence="18">Tubulin beta chain</fullName>
    </recommendedName>
</protein>
<evidence type="ECO:0000259" key="13">
    <source>
        <dbReference type="SMART" id="SM00864"/>
    </source>
</evidence>
<dbReference type="SMART" id="SM00864">
    <property type="entry name" value="Tubulin"/>
    <property type="match status" value="1"/>
</dbReference>
<dbReference type="InterPro" id="IPR002453">
    <property type="entry name" value="Beta_tubulin"/>
</dbReference>
<comment type="caution">
    <text evidence="15">The sequence shown here is derived from an EMBL/GenBank/DDBJ whole genome shotgun (WGS) entry which is preliminary data.</text>
</comment>
<dbReference type="SMART" id="SM00865">
    <property type="entry name" value="Tubulin_C"/>
    <property type="match status" value="1"/>
</dbReference>
<evidence type="ECO:0008006" key="18">
    <source>
        <dbReference type="Google" id="ProtNLM"/>
    </source>
</evidence>
<dbReference type="InterPro" id="IPR036525">
    <property type="entry name" value="Tubulin/FtsZ_GTPase_sf"/>
</dbReference>